<dbReference type="EMBL" id="MU853409">
    <property type="protein sequence ID" value="KAK4134199.1"/>
    <property type="molecule type" value="Genomic_DNA"/>
</dbReference>
<dbReference type="InterPro" id="IPR040976">
    <property type="entry name" value="Pkinase_fungal"/>
</dbReference>
<evidence type="ECO:0000313" key="3">
    <source>
        <dbReference type="EMBL" id="KAK4134199.1"/>
    </source>
</evidence>
<dbReference type="SUPFAM" id="SSF56112">
    <property type="entry name" value="Protein kinase-like (PK-like)"/>
    <property type="match status" value="1"/>
</dbReference>
<accession>A0AAN6ZE66</accession>
<protein>
    <recommendedName>
        <fullName evidence="2">Fungal-type protein kinase domain-containing protein</fullName>
    </recommendedName>
</protein>
<dbReference type="Proteomes" id="UP001304895">
    <property type="component" value="Unassembled WGS sequence"/>
</dbReference>
<evidence type="ECO:0000313" key="4">
    <source>
        <dbReference type="Proteomes" id="UP001304895"/>
    </source>
</evidence>
<sequence length="515" mass="58287">MADQPRSKIIEDNPIRKDLDTFRALFNIVYTDRGIASAVSDDFDLDCIKPLLQVALADDYNDALVWDRVYDALRNTGSFANSSEHRKYMDNVLREELGIIYAGLRDFYDTYFGSVPHLATASRTFFDDCLEGSGPLFDSGWIGWPKAFAERHQSNLTRRESTLTRRRRPLAKLDAPIAGSIAERKIDDTRRFAFDRLGGIASDQFDINKDGLRFRFIEVKRDSTIERLVLDKLMKRIRCVAGRATTCWKAHQRDDKGVLLSKATSKGVVRVARHYYHETVRVRNAVDDIQGNVRKGVAGTKRSSTQTSAPLPSSKRHCSASSTKAGNSMSLNRVHRRVILYDYGIPIYKAGSRQAMLSALADYIEGHASLRQKAGLLHRDISISNLIRVSALGAKGKTGTRAFMAIGALLGEQHSFMHDLESFFWVLFWICIHCDGPGEGKILKKGEISDEGDFIKSATEKFKPYYKPLVPWVNRLRRIVFPNERRWVKEDSGLYVQMREILEEARKDPRVAAGG</sequence>
<evidence type="ECO:0000256" key="1">
    <source>
        <dbReference type="SAM" id="MobiDB-lite"/>
    </source>
</evidence>
<keyword evidence="4" id="KW-1185">Reference proteome</keyword>
<proteinExistence type="predicted"/>
<dbReference type="PANTHER" id="PTHR38248">
    <property type="entry name" value="FUNK1 6"/>
    <property type="match status" value="1"/>
</dbReference>
<gene>
    <name evidence="3" type="ORF">BT67DRAFT_449773</name>
</gene>
<reference evidence="3" key="2">
    <citation type="submission" date="2023-05" db="EMBL/GenBank/DDBJ databases">
        <authorList>
            <consortium name="Lawrence Berkeley National Laboratory"/>
            <person name="Steindorff A."/>
            <person name="Hensen N."/>
            <person name="Bonometti L."/>
            <person name="Westerberg I."/>
            <person name="Brannstrom I.O."/>
            <person name="Guillou S."/>
            <person name="Cros-Aarteil S."/>
            <person name="Calhoun S."/>
            <person name="Haridas S."/>
            <person name="Kuo A."/>
            <person name="Mondo S."/>
            <person name="Pangilinan J."/>
            <person name="Riley R."/>
            <person name="Labutti K."/>
            <person name="Andreopoulos B."/>
            <person name="Lipzen A."/>
            <person name="Chen C."/>
            <person name="Yanf M."/>
            <person name="Daum C."/>
            <person name="Ng V."/>
            <person name="Clum A."/>
            <person name="Ohm R."/>
            <person name="Martin F."/>
            <person name="Silar P."/>
            <person name="Natvig D."/>
            <person name="Lalanne C."/>
            <person name="Gautier V."/>
            <person name="Ament-Velasquez S.L."/>
            <person name="Kruys A."/>
            <person name="Hutchinson M.I."/>
            <person name="Powell A.J."/>
            <person name="Barry K."/>
            <person name="Miller A.N."/>
            <person name="Grigoriev I.V."/>
            <person name="Debuchy R."/>
            <person name="Gladieux P."/>
            <person name="Thoren M.H."/>
            <person name="Johannesson H."/>
        </authorList>
    </citation>
    <scope>NUCLEOTIDE SEQUENCE</scope>
    <source>
        <strain evidence="3">CBS 123565</strain>
    </source>
</reference>
<evidence type="ECO:0000259" key="2">
    <source>
        <dbReference type="Pfam" id="PF17667"/>
    </source>
</evidence>
<reference evidence="3" key="1">
    <citation type="journal article" date="2023" name="Mol. Phylogenet. Evol.">
        <title>Genome-scale phylogeny and comparative genomics of the fungal order Sordariales.</title>
        <authorList>
            <person name="Hensen N."/>
            <person name="Bonometti L."/>
            <person name="Westerberg I."/>
            <person name="Brannstrom I.O."/>
            <person name="Guillou S."/>
            <person name="Cros-Aarteil S."/>
            <person name="Calhoun S."/>
            <person name="Haridas S."/>
            <person name="Kuo A."/>
            <person name="Mondo S."/>
            <person name="Pangilinan J."/>
            <person name="Riley R."/>
            <person name="LaButti K."/>
            <person name="Andreopoulos B."/>
            <person name="Lipzen A."/>
            <person name="Chen C."/>
            <person name="Yan M."/>
            <person name="Daum C."/>
            <person name="Ng V."/>
            <person name="Clum A."/>
            <person name="Steindorff A."/>
            <person name="Ohm R.A."/>
            <person name="Martin F."/>
            <person name="Silar P."/>
            <person name="Natvig D.O."/>
            <person name="Lalanne C."/>
            <person name="Gautier V."/>
            <person name="Ament-Velasquez S.L."/>
            <person name="Kruys A."/>
            <person name="Hutchinson M.I."/>
            <person name="Powell A.J."/>
            <person name="Barry K."/>
            <person name="Miller A.N."/>
            <person name="Grigoriev I.V."/>
            <person name="Debuchy R."/>
            <person name="Gladieux P."/>
            <person name="Hiltunen Thoren M."/>
            <person name="Johannesson H."/>
        </authorList>
    </citation>
    <scope>NUCLEOTIDE SEQUENCE</scope>
    <source>
        <strain evidence="3">CBS 123565</strain>
    </source>
</reference>
<dbReference type="AlphaFoldDB" id="A0AAN6ZE66"/>
<feature type="domain" description="Fungal-type protein kinase" evidence="2">
    <location>
        <begin position="215"/>
        <end position="387"/>
    </location>
</feature>
<dbReference type="PANTHER" id="PTHR38248:SF2">
    <property type="entry name" value="FUNK1 11"/>
    <property type="match status" value="1"/>
</dbReference>
<feature type="compositionally biased region" description="Polar residues" evidence="1">
    <location>
        <begin position="301"/>
        <end position="311"/>
    </location>
</feature>
<feature type="region of interest" description="Disordered" evidence="1">
    <location>
        <begin position="294"/>
        <end position="326"/>
    </location>
</feature>
<dbReference type="InterPro" id="IPR011009">
    <property type="entry name" value="Kinase-like_dom_sf"/>
</dbReference>
<feature type="domain" description="Fungal-type protein kinase" evidence="2">
    <location>
        <begin position="393"/>
        <end position="431"/>
    </location>
</feature>
<dbReference type="Pfam" id="PF17667">
    <property type="entry name" value="Pkinase_fungal"/>
    <property type="match status" value="2"/>
</dbReference>
<name>A0AAN6ZE66_9PEZI</name>
<comment type="caution">
    <text evidence="3">The sequence shown here is derived from an EMBL/GenBank/DDBJ whole genome shotgun (WGS) entry which is preliminary data.</text>
</comment>
<organism evidence="3 4">
    <name type="scientific">Trichocladium antarcticum</name>
    <dbReference type="NCBI Taxonomy" id="1450529"/>
    <lineage>
        <taxon>Eukaryota</taxon>
        <taxon>Fungi</taxon>
        <taxon>Dikarya</taxon>
        <taxon>Ascomycota</taxon>
        <taxon>Pezizomycotina</taxon>
        <taxon>Sordariomycetes</taxon>
        <taxon>Sordariomycetidae</taxon>
        <taxon>Sordariales</taxon>
        <taxon>Chaetomiaceae</taxon>
        <taxon>Trichocladium</taxon>
    </lineage>
</organism>